<evidence type="ECO:0000256" key="4">
    <source>
        <dbReference type="ARBA" id="ARBA00022741"/>
    </source>
</evidence>
<evidence type="ECO:0000256" key="5">
    <source>
        <dbReference type="ARBA" id="ARBA00022840"/>
    </source>
</evidence>
<feature type="signal peptide" evidence="11">
    <location>
        <begin position="1"/>
        <end position="17"/>
    </location>
</feature>
<feature type="transmembrane region" description="Helical" evidence="10">
    <location>
        <begin position="321"/>
        <end position="346"/>
    </location>
</feature>
<dbReference type="InterPro" id="IPR013106">
    <property type="entry name" value="Ig_V-set"/>
</dbReference>
<dbReference type="EMBL" id="WNTK01000006">
    <property type="protein sequence ID" value="KAG9482115.1"/>
    <property type="molecule type" value="Genomic_DNA"/>
</dbReference>
<feature type="region of interest" description="Disordered" evidence="9">
    <location>
        <begin position="354"/>
        <end position="460"/>
    </location>
</feature>
<feature type="domain" description="Ig-like" evidence="12">
    <location>
        <begin position="127"/>
        <end position="219"/>
    </location>
</feature>
<dbReference type="Gene3D" id="2.60.40.10">
    <property type="entry name" value="Immunoglobulins"/>
    <property type="match status" value="3"/>
</dbReference>
<evidence type="ECO:0000256" key="3">
    <source>
        <dbReference type="ARBA" id="ARBA00022692"/>
    </source>
</evidence>
<dbReference type="PANTHER" id="PTHR47387:SF1">
    <property type="entry name" value="NECTIN-2"/>
    <property type="match status" value="1"/>
</dbReference>
<dbReference type="PROSITE" id="PS50835">
    <property type="entry name" value="IG_LIKE"/>
    <property type="match status" value="3"/>
</dbReference>
<evidence type="ECO:0000259" key="12">
    <source>
        <dbReference type="PROSITE" id="PS50835"/>
    </source>
</evidence>
<evidence type="ECO:0000256" key="8">
    <source>
        <dbReference type="ARBA" id="ARBA00023157"/>
    </source>
</evidence>
<name>A0A8J6F8B3_ELECQ</name>
<keyword evidence="11" id="KW-0732">Signal</keyword>
<comment type="caution">
    <text evidence="13">The sequence shown here is derived from an EMBL/GenBank/DDBJ whole genome shotgun (WGS) entry which is preliminary data.</text>
</comment>
<evidence type="ECO:0000256" key="7">
    <source>
        <dbReference type="ARBA" id="ARBA00023136"/>
    </source>
</evidence>
<dbReference type="InterPro" id="IPR036179">
    <property type="entry name" value="Ig-like_dom_sf"/>
</dbReference>
<keyword evidence="7 10" id="KW-0472">Membrane</keyword>
<dbReference type="Pfam" id="PF21314">
    <property type="entry name" value="TM_ErbB1"/>
    <property type="match status" value="1"/>
</dbReference>
<dbReference type="GO" id="GO:0016020">
    <property type="term" value="C:membrane"/>
    <property type="evidence" value="ECO:0007669"/>
    <property type="project" value="UniProtKB-SubCell"/>
</dbReference>
<dbReference type="Pfam" id="PF08205">
    <property type="entry name" value="C2-set_2"/>
    <property type="match status" value="1"/>
</dbReference>
<evidence type="ECO:0000256" key="9">
    <source>
        <dbReference type="SAM" id="MobiDB-lite"/>
    </source>
</evidence>
<feature type="chain" id="PRO_5035195060" description="Ig-like domain-containing protein" evidence="11">
    <location>
        <begin position="18"/>
        <end position="468"/>
    </location>
</feature>
<dbReference type="InterPro" id="IPR052659">
    <property type="entry name" value="Nectin/PVR"/>
</dbReference>
<keyword evidence="14" id="KW-1185">Reference proteome</keyword>
<dbReference type="GO" id="GO:0005524">
    <property type="term" value="F:ATP binding"/>
    <property type="evidence" value="ECO:0007669"/>
    <property type="project" value="UniProtKB-KW"/>
</dbReference>
<evidence type="ECO:0000256" key="10">
    <source>
        <dbReference type="SAM" id="Phobius"/>
    </source>
</evidence>
<evidence type="ECO:0000256" key="6">
    <source>
        <dbReference type="ARBA" id="ARBA00022989"/>
    </source>
</evidence>
<keyword evidence="2" id="KW-0597">Phosphoprotein</keyword>
<feature type="domain" description="Ig-like" evidence="12">
    <location>
        <begin position="31"/>
        <end position="122"/>
    </location>
</feature>
<dbReference type="SUPFAM" id="SSF48726">
    <property type="entry name" value="Immunoglobulin"/>
    <property type="match status" value="3"/>
</dbReference>
<evidence type="ECO:0000313" key="14">
    <source>
        <dbReference type="Proteomes" id="UP000770717"/>
    </source>
</evidence>
<evidence type="ECO:0000313" key="13">
    <source>
        <dbReference type="EMBL" id="KAG9482115.1"/>
    </source>
</evidence>
<dbReference type="Pfam" id="PF07686">
    <property type="entry name" value="V-set"/>
    <property type="match status" value="1"/>
</dbReference>
<proteinExistence type="predicted"/>
<dbReference type="InterPro" id="IPR003599">
    <property type="entry name" value="Ig_sub"/>
</dbReference>
<protein>
    <recommendedName>
        <fullName evidence="12">Ig-like domain-containing protein</fullName>
    </recommendedName>
</protein>
<evidence type="ECO:0000256" key="2">
    <source>
        <dbReference type="ARBA" id="ARBA00022553"/>
    </source>
</evidence>
<dbReference type="OrthoDB" id="6413693at2759"/>
<accession>A0A8J6F8B3</accession>
<sequence length="468" mass="51734">MQLVLFLLGLLCSVLQAQDVSVMEKVTAYIGDEITLPCSFTSTDPSQRVSQIMWLNGTESLAASSGHFGDYVKDTQRYQLVKQSNTSIVLKISPVKYSDEGEYICEVTSFPAGNARATTTVIVKAKPQNSALANTTVVGDDREQVGATCTSAHGRPPSQITWHTAVPGNWSTKITNNPDGTYTVTSQYFMMPIWTADGAAVTCVINYESEDYSIPLTFSVQYKPVVTIEGFDDNWHLHRNGVYLTCNGKGNPPPTSYIWKTLDGSPLPSSVRIKDNMLYVDEVDERVNRSFLCEVTNALGSRASRQDVLVREHAMRTQTNAGAIAGGVIGGILVLLLLAAIIFIVINRGRLKNKKDRGTYNSKPRAFGTGSPSEQFTYQDDGELHKPLKGPVPMRDSGLSPSLGDEDDYEEEERMKYKVLEDDEEDERFNEVGPMLQLRPHHPIDSYLDDDMESQTDGSIISRTAVYV</sequence>
<feature type="domain" description="Ig-like" evidence="12">
    <location>
        <begin position="224"/>
        <end position="309"/>
    </location>
</feature>
<dbReference type="InterPro" id="IPR013783">
    <property type="entry name" value="Ig-like_fold"/>
</dbReference>
<dbReference type="Proteomes" id="UP000770717">
    <property type="component" value="Unassembled WGS sequence"/>
</dbReference>
<keyword evidence="8" id="KW-1015">Disulfide bond</keyword>
<gene>
    <name evidence="13" type="ORF">GDO78_011030</name>
</gene>
<dbReference type="InterPro" id="IPR013162">
    <property type="entry name" value="CD80_C2-set"/>
</dbReference>
<dbReference type="AlphaFoldDB" id="A0A8J6F8B3"/>
<comment type="subcellular location">
    <subcellularLocation>
        <location evidence="1">Membrane</location>
        <topology evidence="1">Single-pass membrane protein</topology>
    </subcellularLocation>
</comment>
<dbReference type="InterPro" id="IPR049328">
    <property type="entry name" value="TM_ErbB1"/>
</dbReference>
<evidence type="ECO:0000256" key="1">
    <source>
        <dbReference type="ARBA" id="ARBA00004167"/>
    </source>
</evidence>
<keyword evidence="6 10" id="KW-1133">Transmembrane helix</keyword>
<keyword evidence="4" id="KW-0547">Nucleotide-binding</keyword>
<keyword evidence="3 10" id="KW-0812">Transmembrane</keyword>
<organism evidence="13 14">
    <name type="scientific">Eleutherodactylus coqui</name>
    <name type="common">Puerto Rican coqui</name>
    <dbReference type="NCBI Taxonomy" id="57060"/>
    <lineage>
        <taxon>Eukaryota</taxon>
        <taxon>Metazoa</taxon>
        <taxon>Chordata</taxon>
        <taxon>Craniata</taxon>
        <taxon>Vertebrata</taxon>
        <taxon>Euteleostomi</taxon>
        <taxon>Amphibia</taxon>
        <taxon>Batrachia</taxon>
        <taxon>Anura</taxon>
        <taxon>Neobatrachia</taxon>
        <taxon>Hyloidea</taxon>
        <taxon>Eleutherodactylidae</taxon>
        <taxon>Eleutherodactylinae</taxon>
        <taxon>Eleutherodactylus</taxon>
        <taxon>Eleutherodactylus</taxon>
    </lineage>
</organism>
<dbReference type="SMART" id="SM00409">
    <property type="entry name" value="IG"/>
    <property type="match status" value="1"/>
</dbReference>
<evidence type="ECO:0000256" key="11">
    <source>
        <dbReference type="SAM" id="SignalP"/>
    </source>
</evidence>
<reference evidence="13" key="1">
    <citation type="thesis" date="2020" institute="ProQuest LLC" country="789 East Eisenhower Parkway, Ann Arbor, MI, USA">
        <title>Comparative Genomics and Chromosome Evolution.</title>
        <authorList>
            <person name="Mudd A.B."/>
        </authorList>
    </citation>
    <scope>NUCLEOTIDE SEQUENCE</scope>
    <source>
        <strain evidence="13">HN-11 Male</strain>
        <tissue evidence="13">Kidney and liver</tissue>
    </source>
</reference>
<dbReference type="PANTHER" id="PTHR47387">
    <property type="entry name" value="NECTIN-2"/>
    <property type="match status" value="1"/>
</dbReference>
<dbReference type="InterPro" id="IPR007110">
    <property type="entry name" value="Ig-like_dom"/>
</dbReference>
<keyword evidence="5" id="KW-0067">ATP-binding</keyword>